<accession>A0A816HEY7</accession>
<sequence length="120" mass="13012">PLGAQLIAGPHFVQQQQQQQSHHQQSQAAVVAQQQQQQQQQKRSAIADPKTGIPMAAYPVTAFSYPSPSPLPIQFQQPYLTAVPMAYIPSPEIVAAQGALVSVGSSYVTYIDKKGQVRCL</sequence>
<feature type="non-terminal residue" evidence="2">
    <location>
        <position position="1"/>
    </location>
</feature>
<evidence type="ECO:0000313" key="3">
    <source>
        <dbReference type="Proteomes" id="UP000663828"/>
    </source>
</evidence>
<evidence type="ECO:0000256" key="1">
    <source>
        <dbReference type="SAM" id="MobiDB-lite"/>
    </source>
</evidence>
<reference evidence="2" key="1">
    <citation type="submission" date="2021-02" db="EMBL/GenBank/DDBJ databases">
        <authorList>
            <person name="Nowell W R."/>
        </authorList>
    </citation>
    <scope>NUCLEOTIDE SEQUENCE</scope>
</reference>
<dbReference type="EMBL" id="CAJNOR010016490">
    <property type="protein sequence ID" value="CAF1685186.1"/>
    <property type="molecule type" value="Genomic_DNA"/>
</dbReference>
<name>A0A816HEY7_ADIRI</name>
<dbReference type="AlphaFoldDB" id="A0A816HEY7"/>
<evidence type="ECO:0000313" key="2">
    <source>
        <dbReference type="EMBL" id="CAF1685186.1"/>
    </source>
</evidence>
<feature type="region of interest" description="Disordered" evidence="1">
    <location>
        <begin position="1"/>
        <end position="50"/>
    </location>
</feature>
<protein>
    <submittedName>
        <fullName evidence="2">Uncharacterized protein</fullName>
    </submittedName>
</protein>
<proteinExistence type="predicted"/>
<feature type="compositionally biased region" description="Low complexity" evidence="1">
    <location>
        <begin position="13"/>
        <end position="41"/>
    </location>
</feature>
<dbReference type="Proteomes" id="UP000663828">
    <property type="component" value="Unassembled WGS sequence"/>
</dbReference>
<comment type="caution">
    <text evidence="2">The sequence shown here is derived from an EMBL/GenBank/DDBJ whole genome shotgun (WGS) entry which is preliminary data.</text>
</comment>
<keyword evidence="3" id="KW-1185">Reference proteome</keyword>
<gene>
    <name evidence="2" type="ORF">XAT740_LOCUS61700</name>
</gene>
<organism evidence="2 3">
    <name type="scientific">Adineta ricciae</name>
    <name type="common">Rotifer</name>
    <dbReference type="NCBI Taxonomy" id="249248"/>
    <lineage>
        <taxon>Eukaryota</taxon>
        <taxon>Metazoa</taxon>
        <taxon>Spiralia</taxon>
        <taxon>Gnathifera</taxon>
        <taxon>Rotifera</taxon>
        <taxon>Eurotatoria</taxon>
        <taxon>Bdelloidea</taxon>
        <taxon>Adinetida</taxon>
        <taxon>Adinetidae</taxon>
        <taxon>Adineta</taxon>
    </lineage>
</organism>